<dbReference type="AlphaFoldDB" id="A0AA43XIC5"/>
<keyword evidence="4" id="KW-0813">Transport</keyword>
<dbReference type="PANTHER" id="PTHR43823:SF3">
    <property type="entry name" value="MULTIDRUG EXPORT PROTEIN MEPA"/>
    <property type="match status" value="1"/>
</dbReference>
<sequence length="447" mass="48463">MMTHSELLGKENIKTLLIKMSAPAMVGMAVQSMYSLVDAIFVGRAVGTVGLAGLQIAFPIQILVMSIAQTVGVGGASIISRSLGKGDKDHGEKTVGNIFFLLISLSLLISVFGLLFTTPILKLFGATEASLPYALEYIQVILLGSVIFVFAMGSNNIVRAEGNAKVAMITMIISAGLNIILDPIFIFGFNMGIRGAALATVLAQSFAAIYLLYYFIRGKSSLKVRKAYFRPDMKIIREIFLIGASTFARMAAGTLMSIILNHSLAHYGDDTSLAVFVAINKLLTFTLMPLLGIVQGMQPIVGYNYGAKEYPRVHETLKLAIIGTTGIATLAYIILMTIPGYMIGLFNDDPELIAQGVRAIRINIFVLPVIGYQIVGAGMFQSIGKARPAIILSLARQVLILIPLALILPLFMGTDGIWLAFPISDLLSTLITHYLMRTQMRSFRLIR</sequence>
<feature type="transmembrane region" description="Helical" evidence="10">
    <location>
        <begin position="239"/>
        <end position="260"/>
    </location>
</feature>
<dbReference type="InterPro" id="IPR048279">
    <property type="entry name" value="MdtK-like"/>
</dbReference>
<organism evidence="11 12">
    <name type="scientific">Isachenkonia alkalipeptolytica</name>
    <dbReference type="NCBI Taxonomy" id="2565777"/>
    <lineage>
        <taxon>Bacteria</taxon>
        <taxon>Bacillati</taxon>
        <taxon>Bacillota</taxon>
        <taxon>Clostridia</taxon>
        <taxon>Eubacteriales</taxon>
        <taxon>Clostridiaceae</taxon>
        <taxon>Isachenkonia</taxon>
    </lineage>
</organism>
<feature type="transmembrane region" description="Helical" evidence="10">
    <location>
        <begin position="166"/>
        <end position="189"/>
    </location>
</feature>
<evidence type="ECO:0000256" key="10">
    <source>
        <dbReference type="SAM" id="Phobius"/>
    </source>
</evidence>
<dbReference type="PIRSF" id="PIRSF006603">
    <property type="entry name" value="DinF"/>
    <property type="match status" value="1"/>
</dbReference>
<dbReference type="GO" id="GO:0015297">
    <property type="term" value="F:antiporter activity"/>
    <property type="evidence" value="ECO:0007669"/>
    <property type="project" value="InterPro"/>
</dbReference>
<dbReference type="InterPro" id="IPR045070">
    <property type="entry name" value="MATE_MepA-like"/>
</dbReference>
<feature type="transmembrane region" description="Helical" evidence="10">
    <location>
        <begin position="389"/>
        <end position="411"/>
    </location>
</feature>
<keyword evidence="7 10" id="KW-1133">Transmembrane helix</keyword>
<evidence type="ECO:0000256" key="6">
    <source>
        <dbReference type="ARBA" id="ARBA00022692"/>
    </source>
</evidence>
<comment type="similarity">
    <text evidence="2">Belongs to the multi antimicrobial extrusion (MATE) (TC 2.A.66.1) family. MepA subfamily.</text>
</comment>
<dbReference type="CDD" id="cd13143">
    <property type="entry name" value="MATE_MepA_like"/>
    <property type="match status" value="1"/>
</dbReference>
<feature type="transmembrane region" description="Helical" evidence="10">
    <location>
        <begin position="16"/>
        <end position="36"/>
    </location>
</feature>
<feature type="transmembrane region" description="Helical" evidence="10">
    <location>
        <begin position="272"/>
        <end position="296"/>
    </location>
</feature>
<feature type="transmembrane region" description="Helical" evidence="10">
    <location>
        <begin position="417"/>
        <end position="436"/>
    </location>
</feature>
<dbReference type="NCBIfam" id="TIGR00797">
    <property type="entry name" value="matE"/>
    <property type="match status" value="1"/>
</dbReference>
<dbReference type="Pfam" id="PF01554">
    <property type="entry name" value="MatE"/>
    <property type="match status" value="2"/>
</dbReference>
<dbReference type="GO" id="GO:0042910">
    <property type="term" value="F:xenobiotic transmembrane transporter activity"/>
    <property type="evidence" value="ECO:0007669"/>
    <property type="project" value="InterPro"/>
</dbReference>
<evidence type="ECO:0000256" key="5">
    <source>
        <dbReference type="ARBA" id="ARBA00022475"/>
    </source>
</evidence>
<dbReference type="GO" id="GO:0005886">
    <property type="term" value="C:plasma membrane"/>
    <property type="evidence" value="ECO:0007669"/>
    <property type="project" value="UniProtKB-SubCell"/>
</dbReference>
<feature type="transmembrane region" description="Helical" evidence="10">
    <location>
        <begin position="195"/>
        <end position="216"/>
    </location>
</feature>
<name>A0AA43XIC5_9CLOT</name>
<dbReference type="PANTHER" id="PTHR43823">
    <property type="entry name" value="SPORULATION PROTEIN YKVU"/>
    <property type="match status" value="1"/>
</dbReference>
<feature type="transmembrane region" description="Helical" evidence="10">
    <location>
        <begin position="98"/>
        <end position="117"/>
    </location>
</feature>
<dbReference type="Proteomes" id="UP000449710">
    <property type="component" value="Unassembled WGS sequence"/>
</dbReference>
<dbReference type="RefSeq" id="WP_160718308.1">
    <property type="nucleotide sequence ID" value="NZ_SUMG01000001.1"/>
</dbReference>
<keyword evidence="8 10" id="KW-0472">Membrane</keyword>
<evidence type="ECO:0000256" key="7">
    <source>
        <dbReference type="ARBA" id="ARBA00022989"/>
    </source>
</evidence>
<feature type="transmembrane region" description="Helical" evidence="10">
    <location>
        <begin position="56"/>
        <end position="78"/>
    </location>
</feature>
<feature type="transmembrane region" description="Helical" evidence="10">
    <location>
        <begin position="362"/>
        <end position="380"/>
    </location>
</feature>
<keyword evidence="9" id="KW-0046">Antibiotic resistance</keyword>
<evidence type="ECO:0000313" key="12">
    <source>
        <dbReference type="Proteomes" id="UP000449710"/>
    </source>
</evidence>
<keyword evidence="5" id="KW-1003">Cell membrane</keyword>
<evidence type="ECO:0000256" key="1">
    <source>
        <dbReference type="ARBA" id="ARBA00004651"/>
    </source>
</evidence>
<reference evidence="11 12" key="1">
    <citation type="submission" date="2019-04" db="EMBL/GenBank/DDBJ databases">
        <title>Isachenkonia alkalipeptolytica gen. nov. sp. nov. a new anaerobic, alkiliphilic organothrophic bacterium capable to reduce synthesized ferrihydrite isolated from a soda lake.</title>
        <authorList>
            <person name="Toshchakov S.V."/>
            <person name="Zavarzina D.G."/>
            <person name="Zhilina T.N."/>
            <person name="Kostrikina N.A."/>
            <person name="Kublanov I.V."/>
        </authorList>
    </citation>
    <scope>NUCLEOTIDE SEQUENCE [LARGE SCALE GENOMIC DNA]</scope>
    <source>
        <strain evidence="11 12">Z-1701</strain>
    </source>
</reference>
<dbReference type="GO" id="GO:0046677">
    <property type="term" value="P:response to antibiotic"/>
    <property type="evidence" value="ECO:0007669"/>
    <property type="project" value="UniProtKB-KW"/>
</dbReference>
<dbReference type="EMBL" id="SUMG01000001">
    <property type="protein sequence ID" value="NBG87001.1"/>
    <property type="molecule type" value="Genomic_DNA"/>
</dbReference>
<comment type="subcellular location">
    <subcellularLocation>
        <location evidence="1">Cell membrane</location>
        <topology evidence="1">Multi-pass membrane protein</topology>
    </subcellularLocation>
</comment>
<evidence type="ECO:0000256" key="2">
    <source>
        <dbReference type="ARBA" id="ARBA00008417"/>
    </source>
</evidence>
<keyword evidence="12" id="KW-1185">Reference proteome</keyword>
<dbReference type="InterPro" id="IPR051327">
    <property type="entry name" value="MATE_MepA_subfamily"/>
</dbReference>
<evidence type="ECO:0000256" key="8">
    <source>
        <dbReference type="ARBA" id="ARBA00023136"/>
    </source>
</evidence>
<protein>
    <recommendedName>
        <fullName evidence="3">Multidrug export protein MepA</fullName>
    </recommendedName>
</protein>
<proteinExistence type="inferred from homology"/>
<feature type="transmembrane region" description="Helical" evidence="10">
    <location>
        <begin position="137"/>
        <end position="154"/>
    </location>
</feature>
<dbReference type="InterPro" id="IPR002528">
    <property type="entry name" value="MATE_fam"/>
</dbReference>
<keyword evidence="6 10" id="KW-0812">Transmembrane</keyword>
<feature type="transmembrane region" description="Helical" evidence="10">
    <location>
        <begin position="317"/>
        <end position="342"/>
    </location>
</feature>
<evidence type="ECO:0000256" key="4">
    <source>
        <dbReference type="ARBA" id="ARBA00022448"/>
    </source>
</evidence>
<accession>A0AA43XIC5</accession>
<evidence type="ECO:0000313" key="11">
    <source>
        <dbReference type="EMBL" id="NBG87001.1"/>
    </source>
</evidence>
<gene>
    <name evidence="11" type="ORF">ISALK_00665</name>
</gene>
<evidence type="ECO:0000256" key="9">
    <source>
        <dbReference type="ARBA" id="ARBA00023251"/>
    </source>
</evidence>
<comment type="caution">
    <text evidence="11">The sequence shown here is derived from an EMBL/GenBank/DDBJ whole genome shotgun (WGS) entry which is preliminary data.</text>
</comment>
<evidence type="ECO:0000256" key="3">
    <source>
        <dbReference type="ARBA" id="ARBA00022106"/>
    </source>
</evidence>